<evidence type="ECO:0000259" key="2">
    <source>
        <dbReference type="Pfam" id="PF13304"/>
    </source>
</evidence>
<dbReference type="PANTHER" id="PTHR32182">
    <property type="entry name" value="DNA REPLICATION AND REPAIR PROTEIN RECF"/>
    <property type="match status" value="1"/>
</dbReference>
<sequence length="404" mass="43477">MLTRLEVDGFKNLLGFTADLNSFTCIAGPNAVGKSNMFDAIVLLSALADQNVSDALAGIRANDADRSAPARLFWDAQPPGTARMQLAAEMTVADTVASDLGETVAVPHTRLRYEIDIEIREHAPERKRRELVIAREAVLALGPTSSALTTPLLEHTKATTRTVVGTATRADEPVLLAIRREMQRWQVLSLNPAALRRPESAFGASRLGSDGDHLPAVLLRLRETDPDAFAAVAASLSALTDVRQIDVEHDTNREVLTLLAAAGDGPLLPARELSDGTLRFLALCTLLHDPEATGLYAIEEPENGIHPGSIEAMDELLHLLAHDPALPPGPDNPWRQVVINTHSGALIELQAPDDVLVAVRSRVRRNGTAASTMRLAPLQGTDRAERADLSLGPAALTDYHGRTR</sequence>
<dbReference type="Gene3D" id="3.40.50.300">
    <property type="entry name" value="P-loop containing nucleotide triphosphate hydrolases"/>
    <property type="match status" value="2"/>
</dbReference>
<name>A0ABN2NMM3_9MICO</name>
<dbReference type="PIRSF" id="PIRSF029347">
    <property type="entry name" value="RecF"/>
    <property type="match status" value="1"/>
</dbReference>
<dbReference type="InterPro" id="IPR027417">
    <property type="entry name" value="P-loop_NTPase"/>
</dbReference>
<feature type="domain" description="ATPase AAA-type core" evidence="2">
    <location>
        <begin position="233"/>
        <end position="347"/>
    </location>
</feature>
<evidence type="ECO:0000313" key="3">
    <source>
        <dbReference type="EMBL" id="GAA1875168.1"/>
    </source>
</evidence>
<evidence type="ECO:0000313" key="4">
    <source>
        <dbReference type="Proteomes" id="UP001501094"/>
    </source>
</evidence>
<keyword evidence="1" id="KW-0227">DNA damage</keyword>
<keyword evidence="1" id="KW-0742">SOS response</keyword>
<dbReference type="Proteomes" id="UP001501094">
    <property type="component" value="Unassembled WGS sequence"/>
</dbReference>
<evidence type="ECO:0000256" key="1">
    <source>
        <dbReference type="ARBA" id="ARBA00023236"/>
    </source>
</evidence>
<dbReference type="InterPro" id="IPR003959">
    <property type="entry name" value="ATPase_AAA_core"/>
</dbReference>
<dbReference type="RefSeq" id="WP_344106212.1">
    <property type="nucleotide sequence ID" value="NZ_BAAANL010000010.1"/>
</dbReference>
<dbReference type="EMBL" id="BAAANL010000010">
    <property type="protein sequence ID" value="GAA1875168.1"/>
    <property type="molecule type" value="Genomic_DNA"/>
</dbReference>
<organism evidence="3 4">
    <name type="scientific">Myceligenerans crystallogenes</name>
    <dbReference type="NCBI Taxonomy" id="316335"/>
    <lineage>
        <taxon>Bacteria</taxon>
        <taxon>Bacillati</taxon>
        <taxon>Actinomycetota</taxon>
        <taxon>Actinomycetes</taxon>
        <taxon>Micrococcales</taxon>
        <taxon>Promicromonosporaceae</taxon>
        <taxon>Myceligenerans</taxon>
    </lineage>
</organism>
<keyword evidence="4" id="KW-1185">Reference proteome</keyword>
<accession>A0ABN2NMM3</accession>
<dbReference type="InterPro" id="IPR014555">
    <property type="entry name" value="RecF-like"/>
</dbReference>
<comment type="caution">
    <text evidence="3">The sequence shown here is derived from an EMBL/GenBank/DDBJ whole genome shotgun (WGS) entry which is preliminary data.</text>
</comment>
<dbReference type="PANTHER" id="PTHR32182:SF22">
    <property type="entry name" value="ATP-DEPENDENT ENDONUCLEASE, OLD FAMILY-RELATED"/>
    <property type="match status" value="1"/>
</dbReference>
<reference evidence="3 4" key="1">
    <citation type="journal article" date="2019" name="Int. J. Syst. Evol. Microbiol.">
        <title>The Global Catalogue of Microorganisms (GCM) 10K type strain sequencing project: providing services to taxonomists for standard genome sequencing and annotation.</title>
        <authorList>
            <consortium name="The Broad Institute Genomics Platform"/>
            <consortium name="The Broad Institute Genome Sequencing Center for Infectious Disease"/>
            <person name="Wu L."/>
            <person name="Ma J."/>
        </authorList>
    </citation>
    <scope>NUCLEOTIDE SEQUENCE [LARGE SCALE GENOMIC DNA]</scope>
    <source>
        <strain evidence="3 4">JCM 14326</strain>
    </source>
</reference>
<proteinExistence type="predicted"/>
<dbReference type="SUPFAM" id="SSF52540">
    <property type="entry name" value="P-loop containing nucleoside triphosphate hydrolases"/>
    <property type="match status" value="1"/>
</dbReference>
<protein>
    <submittedName>
        <fullName evidence="3">AAA family ATPase</fullName>
    </submittedName>
</protein>
<dbReference type="Pfam" id="PF13304">
    <property type="entry name" value="AAA_21"/>
    <property type="match status" value="1"/>
</dbReference>
<gene>
    <name evidence="3" type="ORF">GCM10009751_38590</name>
</gene>